<sequence length="1248" mass="138820">MPVVTYICSLHGVIDKGVGWTTSQIDYFRSLLLYKTVIAKFEYQSVSEGVHYVTLYGDENTNINNLFSSKESCSLGCEKTLGDYAIRSTAYSLQHPALQEGNQRKMLTPGQAVKEKEGKGMLKLPSEELRLNSSHMAAVQDIADPSEFWIQTHNYADELDTLMDSIYHLYKNPMNNDVMETVSLYDLRRICPEFLTLHGQAFRCSLLNPVDPTTATNEWSEEAIARFHSFVETAASNFVILKCTIYAVMYSEQKIVFNIVDLETPFESISTSMVSLVKSAPTKKVSGTSFRLDTYYYSTHNVKTGTEEQVTVTCVNNVSQFYCQLKRNADVIKDLRIKVNNLCHQLENVKLPTVFGTLCFAKYTDGHWYRGQIKATKPVILVHFVDYGDTIEVEKSDLLPVPREANDIMSVPVQAVLCGLCDVPAHVPSEVNSWFETSATECKFRALVVAREPDGKLLVELYHGNTQINSKIKKMFQIEMHTEGQVVCHGRRAHEASANHAQKTPKAFPQQAAEMEGHSQPVKKNVSAPKSAHQMRNTNMNLQSVLMPLHNICENGQKVKAAPLQLYRPPHQRQSSGRTPNNTENGPEPAGAYIRPRKESPSIKSKSPDAESQKDSNAQKLPKLEDLPSKSITPGKLNDPQSTTQTIDIKDVHPGDLVQAEFADDSSWYRAVVTEIQGNMMVLVEFVDFGNTAVMPISKIGRLQKHFLQSPMYSTHCMLSSAAALGKEEVLDAEVVSAFKEDISGTEEKVLKCQFIRQSGSLWEIDYIEEQGPGELVEPQRADEVYKLESSSQHYESPEDCLIPESFAESAEEERDKILTFSNEGVIVDPAIKVSQTKPKGISPCESEDETVLPSLSNIGDHGILTLSCDKDGVKTDEGTEEEGASVMDTIGPVDFKLTLVGNPTEAIDEAEITMTRLESLLGEVKTYLRESSFGIMNVSDPNEQRDDIEVVIARDKSPGSMSTVKMVPREDVHLRERMDLETIDEISKDLIQTELVPSSHVLPVFEQETKAGDGVPKEQIPCVATHVKNDLMAEEDTLAQHDVLVSSAPLAETNTAACEPHTCTAPSRDSGDEVKEVTCSDEEACLMDVCTDPHEPNDDSKVTSGRGDCLRSGTEQEVVQNESLFSLRELPHEQFIALPSDTEPQTCTAPFPDLNNLVEEVTCLVREICLTDVCRDPQKEAETEDREQLVHTPPEQEQDFSDGELEKEASSSADDSFEAQLSKIIHLSLIINDASADNRHVKQQPEE</sequence>
<dbReference type="SMART" id="SM00333">
    <property type="entry name" value="TUDOR"/>
    <property type="match status" value="2"/>
</dbReference>
<dbReference type="Pfam" id="PF00567">
    <property type="entry name" value="TUDOR"/>
    <property type="match status" value="2"/>
</dbReference>
<dbReference type="Gene3D" id="2.40.50.90">
    <property type="match status" value="3"/>
</dbReference>
<dbReference type="InterPro" id="IPR050621">
    <property type="entry name" value="Tudor_domain_containing"/>
</dbReference>
<dbReference type="PROSITE" id="PS50304">
    <property type="entry name" value="TUDOR"/>
    <property type="match status" value="2"/>
</dbReference>
<dbReference type="EMBL" id="REGW02000014">
    <property type="protein sequence ID" value="KAE8287135.1"/>
    <property type="molecule type" value="Genomic_DNA"/>
</dbReference>
<proteinExistence type="predicted"/>
<evidence type="ECO:0000313" key="4">
    <source>
        <dbReference type="Proteomes" id="UP000424527"/>
    </source>
</evidence>
<feature type="compositionally biased region" description="Polar residues" evidence="1">
    <location>
        <begin position="572"/>
        <end position="585"/>
    </location>
</feature>
<reference evidence="3 4" key="1">
    <citation type="submission" date="2019-07" db="EMBL/GenBank/DDBJ databases">
        <title>Chromosome genome assembly for large yellow croaker.</title>
        <authorList>
            <person name="Xiao S."/>
        </authorList>
    </citation>
    <scope>NUCLEOTIDE SEQUENCE [LARGE SCALE GENOMIC DNA]</scope>
    <source>
        <strain evidence="3">JMULYC20181020</strain>
        <tissue evidence="3">Muscle</tissue>
    </source>
</reference>
<keyword evidence="4" id="KW-1185">Reference proteome</keyword>
<feature type="region of interest" description="Disordered" evidence="1">
    <location>
        <begin position="1181"/>
        <end position="1217"/>
    </location>
</feature>
<evidence type="ECO:0000259" key="2">
    <source>
        <dbReference type="PROSITE" id="PS50304"/>
    </source>
</evidence>
<name>A0A6G0I6N3_LARCR</name>
<feature type="domain" description="Tudor" evidence="2">
    <location>
        <begin position="352"/>
        <end position="408"/>
    </location>
</feature>
<dbReference type="InterPro" id="IPR035437">
    <property type="entry name" value="SNase_OB-fold_sf"/>
</dbReference>
<dbReference type="Gene3D" id="2.30.30.140">
    <property type="match status" value="2"/>
</dbReference>
<dbReference type="AlphaFoldDB" id="A0A6G0I6N3"/>
<evidence type="ECO:0000313" key="3">
    <source>
        <dbReference type="EMBL" id="KAE8287135.1"/>
    </source>
</evidence>
<feature type="domain" description="Tudor" evidence="2">
    <location>
        <begin position="651"/>
        <end position="710"/>
    </location>
</feature>
<feature type="region of interest" description="Disordered" evidence="1">
    <location>
        <begin position="569"/>
        <end position="650"/>
    </location>
</feature>
<dbReference type="PANTHER" id="PTHR22948">
    <property type="entry name" value="TUDOR DOMAIN CONTAINING PROTEIN"/>
    <property type="match status" value="1"/>
</dbReference>
<protein>
    <submittedName>
        <fullName evidence="3">Tudor domain-containing protein 6</fullName>
    </submittedName>
</protein>
<dbReference type="PANTHER" id="PTHR22948:SF15">
    <property type="entry name" value="TUDOR DOMAIN-CONTAINING PROTEIN 6"/>
    <property type="match status" value="1"/>
</dbReference>
<feature type="compositionally biased region" description="Basic and acidic residues" evidence="1">
    <location>
        <begin position="1181"/>
        <end position="1190"/>
    </location>
</feature>
<dbReference type="InterPro" id="IPR002999">
    <property type="entry name" value="Tudor"/>
</dbReference>
<dbReference type="Proteomes" id="UP000424527">
    <property type="component" value="Unassembled WGS sequence"/>
</dbReference>
<organism evidence="3 4">
    <name type="scientific">Larimichthys crocea</name>
    <name type="common">Large yellow croaker</name>
    <name type="synonym">Pseudosciaena crocea</name>
    <dbReference type="NCBI Taxonomy" id="215358"/>
    <lineage>
        <taxon>Eukaryota</taxon>
        <taxon>Metazoa</taxon>
        <taxon>Chordata</taxon>
        <taxon>Craniata</taxon>
        <taxon>Vertebrata</taxon>
        <taxon>Euteleostomi</taxon>
        <taxon>Actinopterygii</taxon>
        <taxon>Neopterygii</taxon>
        <taxon>Teleostei</taxon>
        <taxon>Neoteleostei</taxon>
        <taxon>Acanthomorphata</taxon>
        <taxon>Eupercaria</taxon>
        <taxon>Sciaenidae</taxon>
        <taxon>Larimichthys</taxon>
    </lineage>
</organism>
<gene>
    <name evidence="3" type="ORF">D5F01_LYC15099</name>
</gene>
<feature type="region of interest" description="Disordered" evidence="1">
    <location>
        <begin position="494"/>
        <end position="532"/>
    </location>
</feature>
<dbReference type="SUPFAM" id="SSF63748">
    <property type="entry name" value="Tudor/PWWP/MBT"/>
    <property type="match status" value="2"/>
</dbReference>
<evidence type="ECO:0000256" key="1">
    <source>
        <dbReference type="SAM" id="MobiDB-lite"/>
    </source>
</evidence>
<accession>A0A6G0I6N3</accession>
<comment type="caution">
    <text evidence="3">The sequence shown here is derived from an EMBL/GenBank/DDBJ whole genome shotgun (WGS) entry which is preliminary data.</text>
</comment>
<feature type="compositionally biased region" description="Basic and acidic residues" evidence="1">
    <location>
        <begin position="596"/>
        <end position="614"/>
    </location>
</feature>